<dbReference type="OrthoDB" id="9797300at2"/>
<dbReference type="RefSeq" id="WP_126398236.1">
    <property type="nucleotide sequence ID" value="NZ_AP018907.1"/>
</dbReference>
<evidence type="ECO:0000313" key="2">
    <source>
        <dbReference type="Proteomes" id="UP000266934"/>
    </source>
</evidence>
<keyword evidence="2" id="KW-1185">Reference proteome</keyword>
<protein>
    <recommendedName>
        <fullName evidence="3">DUF935 domain-containing protein</fullName>
    </recommendedName>
</protein>
<accession>A0A348FYI6</accession>
<gene>
    <name evidence="1" type="primary">gpH</name>
    <name evidence="1" type="ORF">BLTE_10540</name>
</gene>
<reference evidence="1 2" key="1">
    <citation type="submission" date="2018-08" db="EMBL/GenBank/DDBJ databases">
        <title>Complete genome sequencing of Blastochloris tepida GI.</title>
        <authorList>
            <person name="Tsukatani Y."/>
            <person name="Mori H."/>
        </authorList>
    </citation>
    <scope>NUCLEOTIDE SEQUENCE [LARGE SCALE GENOMIC DNA]</scope>
    <source>
        <strain evidence="1 2">GI</strain>
    </source>
</reference>
<dbReference type="Proteomes" id="UP000266934">
    <property type="component" value="Chromosome"/>
</dbReference>
<organism evidence="1 2">
    <name type="scientific">Blastochloris tepida</name>
    <dbReference type="NCBI Taxonomy" id="2233851"/>
    <lineage>
        <taxon>Bacteria</taxon>
        <taxon>Pseudomonadati</taxon>
        <taxon>Pseudomonadota</taxon>
        <taxon>Alphaproteobacteria</taxon>
        <taxon>Hyphomicrobiales</taxon>
        <taxon>Blastochloridaceae</taxon>
        <taxon>Blastochloris</taxon>
    </lineage>
</organism>
<evidence type="ECO:0000313" key="1">
    <source>
        <dbReference type="EMBL" id="BBF92369.1"/>
    </source>
</evidence>
<dbReference type="Pfam" id="PF06074">
    <property type="entry name" value="Portal_Mu"/>
    <property type="match status" value="1"/>
</dbReference>
<sequence length="535" mass="57443">MAETTLYDQFGQPLRRRTLGREEAAPTVTGVRRIFEDSLASGLTPARIARVLRAANENDTTDFLTLAEEMEERDLHYAAVLGTRKRALSGITPKVIAASDAAADQAIADEVRALVEAPAFVDMVEDCLDALGKGFAVVEILWDTSERQWRPASYVWRDQRHFVFDRETRRRVLLRTEAAPTEGEPLPAFKFITHVPRLKSGLPIRGGLARLALWAFTLKAFSLRDWATFLEIYGMPFRVGKYGPGASEADKAVLLRAVRDIGSDAAAIIPESMAVEFVAAEATGDAVFEKMARFLDEQVSKGVLGQTTTTDAIAGGHAVSKEHNEVRLDILGADARQMAATVNACLIRPYIDLNHGPQAAYPSVRFPVVEPEDIAALSSVLSALVPVGLDVEMSEVRDRLGFADPDPGAVLLGRRIAGEAGALSVAETPPAPAARQGSDHGLNHLRGCPCCGAPALNAFQASGDETDALIADGIADWERQLGPLVRPVLDLAERATSYDEFLAGLAGLAAQQDARPLAAALLVQILKARGLGEAG</sequence>
<dbReference type="AlphaFoldDB" id="A0A348FYI6"/>
<dbReference type="InterPro" id="IPR009279">
    <property type="entry name" value="Portal_Mu"/>
</dbReference>
<evidence type="ECO:0008006" key="3">
    <source>
        <dbReference type="Google" id="ProtNLM"/>
    </source>
</evidence>
<dbReference type="KEGG" id="blag:BLTE_10540"/>
<dbReference type="EMBL" id="AP018907">
    <property type="protein sequence ID" value="BBF92369.1"/>
    <property type="molecule type" value="Genomic_DNA"/>
</dbReference>
<name>A0A348FYI6_9HYPH</name>
<proteinExistence type="predicted"/>